<dbReference type="InterPro" id="IPR010982">
    <property type="entry name" value="Lambda_DNA-bd_dom_sf"/>
</dbReference>
<dbReference type="Gene3D" id="1.10.260.40">
    <property type="entry name" value="lambda repressor-like DNA-binding domains"/>
    <property type="match status" value="1"/>
</dbReference>
<accession>A0A174G548</accession>
<dbReference type="RefSeq" id="WP_055058760.1">
    <property type="nucleotide sequence ID" value="NZ_CYZP01000040.1"/>
</dbReference>
<dbReference type="GO" id="GO:0003677">
    <property type="term" value="F:DNA binding"/>
    <property type="evidence" value="ECO:0007669"/>
    <property type="project" value="InterPro"/>
</dbReference>
<feature type="domain" description="HTH cro/C1-type" evidence="1">
    <location>
        <begin position="41"/>
        <end position="95"/>
    </location>
</feature>
<dbReference type="SMART" id="SM00530">
    <property type="entry name" value="HTH_XRE"/>
    <property type="match status" value="1"/>
</dbReference>
<evidence type="ECO:0000313" key="3">
    <source>
        <dbReference type="Proteomes" id="UP000095645"/>
    </source>
</evidence>
<dbReference type="EMBL" id="CYZP01000040">
    <property type="protein sequence ID" value="CUO57682.1"/>
    <property type="molecule type" value="Genomic_DNA"/>
</dbReference>
<organism evidence="2 3">
    <name type="scientific">Blautia obeum</name>
    <dbReference type="NCBI Taxonomy" id="40520"/>
    <lineage>
        <taxon>Bacteria</taxon>
        <taxon>Bacillati</taxon>
        <taxon>Bacillota</taxon>
        <taxon>Clostridia</taxon>
        <taxon>Lachnospirales</taxon>
        <taxon>Lachnospiraceae</taxon>
        <taxon>Blautia</taxon>
    </lineage>
</organism>
<dbReference type="SUPFAM" id="SSF47413">
    <property type="entry name" value="lambda repressor-like DNA-binding domains"/>
    <property type="match status" value="1"/>
</dbReference>
<dbReference type="Proteomes" id="UP000095645">
    <property type="component" value="Unassembled WGS sequence"/>
</dbReference>
<name>A0A174G548_9FIRM</name>
<dbReference type="PROSITE" id="PS50943">
    <property type="entry name" value="HTH_CROC1"/>
    <property type="match status" value="1"/>
</dbReference>
<proteinExistence type="predicted"/>
<gene>
    <name evidence="2" type="ORF">ERS852476_03289</name>
</gene>
<evidence type="ECO:0000259" key="1">
    <source>
        <dbReference type="PROSITE" id="PS50943"/>
    </source>
</evidence>
<dbReference type="CDD" id="cd00093">
    <property type="entry name" value="HTH_XRE"/>
    <property type="match status" value="1"/>
</dbReference>
<dbReference type="Pfam" id="PF01381">
    <property type="entry name" value="HTH_3"/>
    <property type="match status" value="1"/>
</dbReference>
<reference evidence="2 3" key="1">
    <citation type="submission" date="2015-09" db="EMBL/GenBank/DDBJ databases">
        <authorList>
            <consortium name="Pathogen Informatics"/>
        </authorList>
    </citation>
    <scope>NUCLEOTIDE SEQUENCE [LARGE SCALE GENOMIC DNA]</scope>
    <source>
        <strain evidence="2 3">2789STDY5834861</strain>
    </source>
</reference>
<protein>
    <submittedName>
        <fullName evidence="2">Helix-turn-helix</fullName>
    </submittedName>
</protein>
<evidence type="ECO:0000313" key="2">
    <source>
        <dbReference type="EMBL" id="CUO57682.1"/>
    </source>
</evidence>
<sequence>MEGNMQEYLTEKEAREKRLAVYTEKIQETVLNKSAETIRLLVEERHNQKMTQQELSDITGIQPSNLARFESGGRVPTLIVLEKYANALGKHIEIKICDN</sequence>
<dbReference type="InterPro" id="IPR001387">
    <property type="entry name" value="Cro/C1-type_HTH"/>
</dbReference>
<dbReference type="AlphaFoldDB" id="A0A174G548"/>